<name>A0AA38HJ45_9CUCU</name>
<accession>A0AA38HJ45</accession>
<dbReference type="PROSITE" id="PS51475">
    <property type="entry name" value="PROTEASOME_ALPHA_2"/>
    <property type="match status" value="1"/>
</dbReference>
<dbReference type="InterPro" id="IPR029055">
    <property type="entry name" value="Ntn_hydrolases_N"/>
</dbReference>
<evidence type="ECO:0000313" key="9">
    <source>
        <dbReference type="EMBL" id="KAJ3616431.1"/>
    </source>
</evidence>
<comment type="subcellular location">
    <subcellularLocation>
        <location evidence="7">Cytoplasm</location>
    </subcellularLocation>
    <subcellularLocation>
        <location evidence="7">Nucleus</location>
    </subcellularLocation>
</comment>
<protein>
    <recommendedName>
        <fullName evidence="7">Proteasome subunit alpha type</fullName>
    </recommendedName>
</protein>
<dbReference type="Pfam" id="PF10584">
    <property type="entry name" value="Proteasome_A_N"/>
    <property type="match status" value="1"/>
</dbReference>
<dbReference type="PANTHER" id="PTHR11599">
    <property type="entry name" value="PROTEASOME SUBUNIT ALPHA/BETA"/>
    <property type="match status" value="1"/>
</dbReference>
<dbReference type="PROSITE" id="PS00388">
    <property type="entry name" value="PROTEASOME_ALPHA_1"/>
    <property type="match status" value="1"/>
</dbReference>
<proteinExistence type="inferred from homology"/>
<feature type="domain" description="Proteasome alpha-type subunits" evidence="8">
    <location>
        <begin position="7"/>
        <end position="29"/>
    </location>
</feature>
<dbReference type="GO" id="GO:0005634">
    <property type="term" value="C:nucleus"/>
    <property type="evidence" value="ECO:0007669"/>
    <property type="project" value="UniProtKB-SubCell"/>
</dbReference>
<comment type="subunit">
    <text evidence="7">The 20S proteasome core is composed of 28 subunits that are arranged in four stacked rings, resulting in a barrel-shaped structure. The two end rings are each formed by seven alpha subunits, and the two central rings are each formed by seven beta subunits.</text>
</comment>
<evidence type="ECO:0000256" key="7">
    <source>
        <dbReference type="RuleBase" id="RU000551"/>
    </source>
</evidence>
<evidence type="ECO:0000256" key="3">
    <source>
        <dbReference type="ARBA" id="ARBA00022942"/>
    </source>
</evidence>
<keyword evidence="4 7" id="KW-0539">Nucleus</keyword>
<dbReference type="CDD" id="cd03754">
    <property type="entry name" value="proteasome_alpha_type_6"/>
    <property type="match status" value="1"/>
</dbReference>
<sequence>MSRGAGYDRYITIFSPEGRLYQVEYATKAVNTGGLTSLGIRGSNCCVLITQKKIPDKLIDPSTVTHMFRLTETIGCVMTGILPDAQSQVQRARYEAQEFKYKMGYDMPADLLAKRMADLSQIYTQQASMRPLGCAMIIIAVDEEVGPQLYKITPAGSVAGYKATACGVKEQEATSFLEKRIRKNHQWEEAEAVRIAMSALSHVLSAELKANELEVAIVSKENRKFRTLTELEMEGYLSAMAELD</sequence>
<evidence type="ECO:0000256" key="2">
    <source>
        <dbReference type="ARBA" id="ARBA00022490"/>
    </source>
</evidence>
<comment type="caution">
    <text evidence="9">The sequence shown here is derived from an EMBL/GenBank/DDBJ whole genome shotgun (WGS) entry which is preliminary data.</text>
</comment>
<dbReference type="InterPro" id="IPR023332">
    <property type="entry name" value="Proteasome_alpha-type"/>
</dbReference>
<evidence type="ECO:0000256" key="4">
    <source>
        <dbReference type="ARBA" id="ARBA00023242"/>
    </source>
</evidence>
<dbReference type="Proteomes" id="UP001168821">
    <property type="component" value="Unassembled WGS sequence"/>
</dbReference>
<dbReference type="GO" id="GO:0019773">
    <property type="term" value="C:proteasome core complex, alpha-subunit complex"/>
    <property type="evidence" value="ECO:0007669"/>
    <property type="project" value="UniProtKB-UniRule"/>
</dbReference>
<dbReference type="InterPro" id="IPR034642">
    <property type="entry name" value="Proteasome_subunit_alpha6"/>
</dbReference>
<reference evidence="9" key="1">
    <citation type="journal article" date="2023" name="G3 (Bethesda)">
        <title>Whole genome assemblies of Zophobas morio and Tenebrio molitor.</title>
        <authorList>
            <person name="Kaur S."/>
            <person name="Stinson S.A."/>
            <person name="diCenzo G.C."/>
        </authorList>
    </citation>
    <scope>NUCLEOTIDE SEQUENCE</scope>
    <source>
        <strain evidence="9">QUZm001</strain>
    </source>
</reference>
<dbReference type="GO" id="GO:0006511">
    <property type="term" value="P:ubiquitin-dependent protein catabolic process"/>
    <property type="evidence" value="ECO:0007669"/>
    <property type="project" value="InterPro"/>
</dbReference>
<keyword evidence="10" id="KW-1185">Reference proteome</keyword>
<evidence type="ECO:0000259" key="8">
    <source>
        <dbReference type="PROSITE" id="PS00388"/>
    </source>
</evidence>
<dbReference type="SUPFAM" id="SSF56235">
    <property type="entry name" value="N-terminal nucleophile aminohydrolases (Ntn hydrolases)"/>
    <property type="match status" value="1"/>
</dbReference>
<gene>
    <name evidence="9" type="ORF">Zmor_011902</name>
</gene>
<dbReference type="EMBL" id="JALNTZ010003519">
    <property type="protein sequence ID" value="KAJ3616431.1"/>
    <property type="molecule type" value="Genomic_DNA"/>
</dbReference>
<keyword evidence="2 7" id="KW-0963">Cytoplasm</keyword>
<dbReference type="SMART" id="SM00948">
    <property type="entry name" value="Proteasome_A_N"/>
    <property type="match status" value="1"/>
</dbReference>
<comment type="function">
    <text evidence="1">The proteasome is a multicatalytic proteinase complex which is characterized by its ability to cleave peptides with Arg, Phe, Tyr, Leu, and Glu adjacent to the leaving group at neutral or slightly basic pH. The proteasome has an ATP-dependent proteolytic activity.</text>
</comment>
<dbReference type="InterPro" id="IPR000426">
    <property type="entry name" value="Proteasome_asu_N"/>
</dbReference>
<dbReference type="Gene3D" id="3.60.20.10">
    <property type="entry name" value="Glutamine Phosphoribosylpyrophosphate, subunit 1, domain 1"/>
    <property type="match status" value="1"/>
</dbReference>
<evidence type="ECO:0000256" key="6">
    <source>
        <dbReference type="PROSITE-ProRule" id="PRU00808"/>
    </source>
</evidence>
<organism evidence="9 10">
    <name type="scientific">Zophobas morio</name>
    <dbReference type="NCBI Taxonomy" id="2755281"/>
    <lineage>
        <taxon>Eukaryota</taxon>
        <taxon>Metazoa</taxon>
        <taxon>Ecdysozoa</taxon>
        <taxon>Arthropoda</taxon>
        <taxon>Hexapoda</taxon>
        <taxon>Insecta</taxon>
        <taxon>Pterygota</taxon>
        <taxon>Neoptera</taxon>
        <taxon>Endopterygota</taxon>
        <taxon>Coleoptera</taxon>
        <taxon>Polyphaga</taxon>
        <taxon>Cucujiformia</taxon>
        <taxon>Tenebrionidae</taxon>
        <taxon>Zophobas</taxon>
    </lineage>
</organism>
<dbReference type="Pfam" id="PF00227">
    <property type="entry name" value="Proteasome"/>
    <property type="match status" value="1"/>
</dbReference>
<dbReference type="InterPro" id="IPR001353">
    <property type="entry name" value="Proteasome_sua/b"/>
</dbReference>
<comment type="subunit">
    <text evidence="5">The 26S proteasome consists of a 20S proteasome core and two 19S regulatory subunits. The 20S proteasome core is composed of 28 subunits that are arranged in four stacked rings, resulting in a barrel-shaped structure. The two end rings are each formed by seven alpha subunits, and the two central rings are each formed by seven beta subunits. The catalytic chamber with the active sites is on the inside of the barrel.</text>
</comment>
<comment type="similarity">
    <text evidence="6 7">Belongs to the peptidase T1A family.</text>
</comment>
<keyword evidence="3 6" id="KW-0647">Proteasome</keyword>
<dbReference type="InterPro" id="IPR050115">
    <property type="entry name" value="Proteasome_alpha"/>
</dbReference>
<evidence type="ECO:0000256" key="5">
    <source>
        <dbReference type="ARBA" id="ARBA00026071"/>
    </source>
</evidence>
<evidence type="ECO:0000313" key="10">
    <source>
        <dbReference type="Proteomes" id="UP001168821"/>
    </source>
</evidence>
<dbReference type="GO" id="GO:0005737">
    <property type="term" value="C:cytoplasm"/>
    <property type="evidence" value="ECO:0007669"/>
    <property type="project" value="UniProtKB-SubCell"/>
</dbReference>
<dbReference type="FunFam" id="3.60.20.10:FF:000055">
    <property type="entry name" value="Proteasome subunit alpha type"/>
    <property type="match status" value="1"/>
</dbReference>
<evidence type="ECO:0000256" key="1">
    <source>
        <dbReference type="ARBA" id="ARBA00002000"/>
    </source>
</evidence>
<dbReference type="AlphaFoldDB" id="A0AA38HJ45"/>